<dbReference type="EMBL" id="BKAM01000046">
    <property type="protein sequence ID" value="GEP73040.1"/>
    <property type="molecule type" value="Genomic_DNA"/>
</dbReference>
<dbReference type="GO" id="GO:0042602">
    <property type="term" value="F:riboflavin reductase (NADPH) activity"/>
    <property type="evidence" value="ECO:0007669"/>
    <property type="project" value="TreeGrafter"/>
</dbReference>
<feature type="domain" description="NAD(P)-binding" evidence="1">
    <location>
        <begin position="8"/>
        <end position="190"/>
    </location>
</feature>
<dbReference type="Proteomes" id="UP000321569">
    <property type="component" value="Unassembled WGS sequence"/>
</dbReference>
<name>A0A512PPC6_9LACO</name>
<dbReference type="PANTHER" id="PTHR43355:SF2">
    <property type="entry name" value="FLAVIN REDUCTASE (NADPH)"/>
    <property type="match status" value="1"/>
</dbReference>
<evidence type="ECO:0000313" key="2">
    <source>
        <dbReference type="EMBL" id="GEP73040.1"/>
    </source>
</evidence>
<gene>
    <name evidence="2" type="ORF">LRA02_19080</name>
</gene>
<dbReference type="STRING" id="1423795.FD12_GL001425"/>
<proteinExistence type="predicted"/>
<protein>
    <submittedName>
        <fullName evidence="2">NAD-dependent dehydratase</fullName>
    </submittedName>
</protein>
<dbReference type="InterPro" id="IPR036291">
    <property type="entry name" value="NAD(P)-bd_dom_sf"/>
</dbReference>
<comment type="caution">
    <text evidence="2">The sequence shown here is derived from an EMBL/GenBank/DDBJ whole genome shotgun (WGS) entry which is preliminary data.</text>
</comment>
<dbReference type="CDD" id="cd05267">
    <property type="entry name" value="SDR_a6"/>
    <property type="match status" value="1"/>
</dbReference>
<dbReference type="PANTHER" id="PTHR43355">
    <property type="entry name" value="FLAVIN REDUCTASE (NADPH)"/>
    <property type="match status" value="1"/>
</dbReference>
<dbReference type="RefSeq" id="WP_054748422.1">
    <property type="nucleotide sequence ID" value="NZ_BKAM01000046.1"/>
</dbReference>
<reference evidence="2 3" key="1">
    <citation type="submission" date="2019-07" db="EMBL/GenBank/DDBJ databases">
        <title>Whole genome shotgun sequence of Lactobacillus rapi NBRC 109618.</title>
        <authorList>
            <person name="Hosoyama A."/>
            <person name="Uohara A."/>
            <person name="Ohji S."/>
            <person name="Ichikawa N."/>
        </authorList>
    </citation>
    <scope>NUCLEOTIDE SEQUENCE [LARGE SCALE GENOMIC DNA]</scope>
    <source>
        <strain evidence="2 3">NBRC 109618</strain>
    </source>
</reference>
<dbReference type="Pfam" id="PF13460">
    <property type="entry name" value="NAD_binding_10"/>
    <property type="match status" value="1"/>
</dbReference>
<dbReference type="AlphaFoldDB" id="A0A512PPC6"/>
<evidence type="ECO:0000259" key="1">
    <source>
        <dbReference type="Pfam" id="PF13460"/>
    </source>
</evidence>
<sequence length="213" mass="23316">MANVLILGANGQIAKLAEKQLLNETDHHLTLFLRNSKRLSISDPSREKVIDGDATDVKDIVAALDGIDIVYANLAGRNIEEEAKAVLAAMDQTGVKRLIWISTLGIYDEVPGNFGKWNHQQLDGGYLEPYAAAAKVIESSGLDYTIIRPAWLSNDDIVSYETTQKGEPFKGTKVSRKSIADFVVHLINDPSAQVRHSVGINQPNTDGDKPSFM</sequence>
<dbReference type="SUPFAM" id="SSF51735">
    <property type="entry name" value="NAD(P)-binding Rossmann-fold domains"/>
    <property type="match status" value="1"/>
</dbReference>
<organism evidence="2 3">
    <name type="scientific">Lentilactobacillus rapi</name>
    <dbReference type="NCBI Taxonomy" id="481723"/>
    <lineage>
        <taxon>Bacteria</taxon>
        <taxon>Bacillati</taxon>
        <taxon>Bacillota</taxon>
        <taxon>Bacilli</taxon>
        <taxon>Lactobacillales</taxon>
        <taxon>Lactobacillaceae</taxon>
        <taxon>Lentilactobacillus</taxon>
    </lineage>
</organism>
<dbReference type="GO" id="GO:0004074">
    <property type="term" value="F:biliverdin reductase [NAD(P)H] activity"/>
    <property type="evidence" value="ECO:0007669"/>
    <property type="project" value="TreeGrafter"/>
</dbReference>
<dbReference type="Gene3D" id="3.40.50.720">
    <property type="entry name" value="NAD(P)-binding Rossmann-like Domain"/>
    <property type="match status" value="1"/>
</dbReference>
<dbReference type="OrthoDB" id="9803892at2"/>
<dbReference type="InterPro" id="IPR051606">
    <property type="entry name" value="Polyketide_Oxido-like"/>
</dbReference>
<evidence type="ECO:0000313" key="3">
    <source>
        <dbReference type="Proteomes" id="UP000321569"/>
    </source>
</evidence>
<accession>A0A512PPC6</accession>
<dbReference type="InterPro" id="IPR016040">
    <property type="entry name" value="NAD(P)-bd_dom"/>
</dbReference>